<evidence type="ECO:0000313" key="3">
    <source>
        <dbReference type="Proteomes" id="UP000254082"/>
    </source>
</evidence>
<reference evidence="2 3" key="1">
    <citation type="submission" date="2018-06" db="EMBL/GenBank/DDBJ databases">
        <authorList>
            <consortium name="Pathogen Informatics"/>
            <person name="Doyle S."/>
        </authorList>
    </citation>
    <scope>NUCLEOTIDE SEQUENCE [LARGE SCALE GENOMIC DNA]</scope>
    <source>
        <strain evidence="3">NCTC 11391</strain>
    </source>
</reference>
<sequence>MLQSLAQHSTAQHSTAQHSTAQHSTAQHLVKVNSLTSFYDTKNIAEHTLLVCSAFCV</sequence>
<dbReference type="GO" id="GO:0008168">
    <property type="term" value="F:methyltransferase activity"/>
    <property type="evidence" value="ECO:0007669"/>
    <property type="project" value="UniProtKB-KW"/>
</dbReference>
<dbReference type="Proteomes" id="UP000254082">
    <property type="component" value="Unassembled WGS sequence"/>
</dbReference>
<protein>
    <submittedName>
        <fullName evidence="2">Adenine-specific DNA methylase</fullName>
    </submittedName>
</protein>
<dbReference type="GO" id="GO:0032259">
    <property type="term" value="P:methylation"/>
    <property type="evidence" value="ECO:0007669"/>
    <property type="project" value="UniProtKB-KW"/>
</dbReference>
<keyword evidence="2" id="KW-0489">Methyltransferase</keyword>
<keyword evidence="3" id="KW-1185">Reference proteome</keyword>
<name>A0A380JDM0_STRDO</name>
<accession>A0A380JDM0</accession>
<evidence type="ECO:0000313" key="2">
    <source>
        <dbReference type="EMBL" id="SUN36072.1"/>
    </source>
</evidence>
<feature type="region of interest" description="Disordered" evidence="1">
    <location>
        <begin position="1"/>
        <end position="23"/>
    </location>
</feature>
<organism evidence="2 3">
    <name type="scientific">Streptococcus downei MFe28</name>
    <dbReference type="NCBI Taxonomy" id="764290"/>
    <lineage>
        <taxon>Bacteria</taxon>
        <taxon>Bacillati</taxon>
        <taxon>Bacillota</taxon>
        <taxon>Bacilli</taxon>
        <taxon>Lactobacillales</taxon>
        <taxon>Streptococcaceae</taxon>
        <taxon>Streptococcus</taxon>
    </lineage>
</organism>
<dbReference type="AlphaFoldDB" id="A0A380JDM0"/>
<gene>
    <name evidence="2" type="ORF">NCTC11391_01116</name>
</gene>
<evidence type="ECO:0000256" key="1">
    <source>
        <dbReference type="SAM" id="MobiDB-lite"/>
    </source>
</evidence>
<proteinExistence type="predicted"/>
<dbReference type="EMBL" id="UHFA01000002">
    <property type="protein sequence ID" value="SUN36072.1"/>
    <property type="molecule type" value="Genomic_DNA"/>
</dbReference>
<keyword evidence="2" id="KW-0808">Transferase</keyword>